<evidence type="ECO:0000313" key="2">
    <source>
        <dbReference type="Proteomes" id="UP001138997"/>
    </source>
</evidence>
<proteinExistence type="predicted"/>
<keyword evidence="2" id="KW-1185">Reference proteome</keyword>
<dbReference type="EMBL" id="JAJOMB010000011">
    <property type="protein sequence ID" value="MCD5313241.1"/>
    <property type="molecule type" value="Genomic_DNA"/>
</dbReference>
<gene>
    <name evidence="1" type="ORF">LR394_20245</name>
</gene>
<dbReference type="Proteomes" id="UP001138997">
    <property type="component" value="Unassembled WGS sequence"/>
</dbReference>
<name>A0A9X1SV53_9ACTN</name>
<organism evidence="1 2">
    <name type="scientific">Kineosporia babensis</name>
    <dbReference type="NCBI Taxonomy" id="499548"/>
    <lineage>
        <taxon>Bacteria</taxon>
        <taxon>Bacillati</taxon>
        <taxon>Actinomycetota</taxon>
        <taxon>Actinomycetes</taxon>
        <taxon>Kineosporiales</taxon>
        <taxon>Kineosporiaceae</taxon>
        <taxon>Kineosporia</taxon>
    </lineage>
</organism>
<sequence length="293" mass="33162">MTVERSSGHAASTRLTSFMRRLIAHPCVLEALLTGGHRRRSTQPYVKDLDLIVVLRRDYPREQAVRLIQQIVCFGALGRSLDDRHRYRSTRVTGYSLQYEARDDAVDPQERFYLSPPPVDVMPAYREGTHLMIPDRDSDQWIPANPDYADLKPLVTAWSRRHDLGLTPLAAQTMALRYLPRGRTDGVDVALAAFFRNAAENALSTEDPLVRVCLRETADVAERAVVTDRLGDRWDAERLWHDVLGERFGPNWMSGVPVAIPIRPSKTDEMLTAASKWRARKSLGRASIRSAFG</sequence>
<accession>A0A9X1SV53</accession>
<protein>
    <recommendedName>
        <fullName evidence="3">Nucleotidyltransferase</fullName>
    </recommendedName>
</protein>
<evidence type="ECO:0008006" key="3">
    <source>
        <dbReference type="Google" id="ProtNLM"/>
    </source>
</evidence>
<evidence type="ECO:0000313" key="1">
    <source>
        <dbReference type="EMBL" id="MCD5313241.1"/>
    </source>
</evidence>
<comment type="caution">
    <text evidence="1">The sequence shown here is derived from an EMBL/GenBank/DDBJ whole genome shotgun (WGS) entry which is preliminary data.</text>
</comment>
<dbReference type="AlphaFoldDB" id="A0A9X1SV53"/>
<dbReference type="RefSeq" id="WP_231444252.1">
    <property type="nucleotide sequence ID" value="NZ_JAJOMB010000011.1"/>
</dbReference>
<reference evidence="1" key="1">
    <citation type="submission" date="2021-11" db="EMBL/GenBank/DDBJ databases">
        <title>Streptomyces corallinus and Kineosporia corallina sp. nov., two new coral-derived marine actinobacteria.</title>
        <authorList>
            <person name="Buangrab K."/>
            <person name="Sutthacheep M."/>
            <person name="Yeemin T."/>
            <person name="Harunari E."/>
            <person name="Igarashi Y."/>
            <person name="Sripreechasak P."/>
            <person name="Kanchanasin P."/>
            <person name="Tanasupawat S."/>
            <person name="Phongsopitanun W."/>
        </authorList>
    </citation>
    <scope>NUCLEOTIDE SEQUENCE</scope>
    <source>
        <strain evidence="1">JCM 31032</strain>
    </source>
</reference>